<name>A0AAV6VXW9_9ARAC</name>
<dbReference type="EMBL" id="JAFNEN010000005">
    <property type="protein sequence ID" value="KAG8201484.1"/>
    <property type="molecule type" value="Genomic_DNA"/>
</dbReference>
<organism evidence="1 2">
    <name type="scientific">Oedothorax gibbosus</name>
    <dbReference type="NCBI Taxonomy" id="931172"/>
    <lineage>
        <taxon>Eukaryota</taxon>
        <taxon>Metazoa</taxon>
        <taxon>Ecdysozoa</taxon>
        <taxon>Arthropoda</taxon>
        <taxon>Chelicerata</taxon>
        <taxon>Arachnida</taxon>
        <taxon>Araneae</taxon>
        <taxon>Araneomorphae</taxon>
        <taxon>Entelegynae</taxon>
        <taxon>Araneoidea</taxon>
        <taxon>Linyphiidae</taxon>
        <taxon>Erigoninae</taxon>
        <taxon>Oedothorax</taxon>
    </lineage>
</organism>
<dbReference type="AlphaFoldDB" id="A0AAV6VXW9"/>
<dbReference type="Proteomes" id="UP000827092">
    <property type="component" value="Unassembled WGS sequence"/>
</dbReference>
<keyword evidence="2" id="KW-1185">Reference proteome</keyword>
<sequence>MLHVYPGGDDTIYVNGRSGIGEWQAANRYGAQERDCYLIEGLCTYGEINCVRAVFSICCEGRQRQNEKMIKVGPKLGENILMLDLVNIIVDIWTLHMGDLNLGHANCCMYKNDSPSHLCCTTIYLPTSRNNPLTLL</sequence>
<protein>
    <submittedName>
        <fullName evidence="1">Uncharacterized protein</fullName>
    </submittedName>
</protein>
<evidence type="ECO:0000313" key="1">
    <source>
        <dbReference type="EMBL" id="KAG8201484.1"/>
    </source>
</evidence>
<comment type="caution">
    <text evidence="1">The sequence shown here is derived from an EMBL/GenBank/DDBJ whole genome shotgun (WGS) entry which is preliminary data.</text>
</comment>
<proteinExistence type="predicted"/>
<accession>A0AAV6VXW9</accession>
<gene>
    <name evidence="1" type="ORF">JTE90_024352</name>
</gene>
<evidence type="ECO:0000313" key="2">
    <source>
        <dbReference type="Proteomes" id="UP000827092"/>
    </source>
</evidence>
<reference evidence="1 2" key="1">
    <citation type="journal article" date="2022" name="Nat. Ecol. Evol.">
        <title>A masculinizing supergene underlies an exaggerated male reproductive morph in a spider.</title>
        <authorList>
            <person name="Hendrickx F."/>
            <person name="De Corte Z."/>
            <person name="Sonet G."/>
            <person name="Van Belleghem S.M."/>
            <person name="Kostlbacher S."/>
            <person name="Vangestel C."/>
        </authorList>
    </citation>
    <scope>NUCLEOTIDE SEQUENCE [LARGE SCALE GENOMIC DNA]</scope>
    <source>
        <strain evidence="1">W744_W776</strain>
    </source>
</reference>